<name>A0AAD4NRW1_9PLEO</name>
<evidence type="ECO:0000256" key="10">
    <source>
        <dbReference type="ARBA" id="ARBA00047905"/>
    </source>
</evidence>
<dbReference type="Gene3D" id="1.10.287.1250">
    <property type="match status" value="1"/>
</dbReference>
<comment type="catalytic activity">
    <reaction evidence="11">
        <text>D-glucose + ATP = D-glucose 6-phosphate + ADP + H(+)</text>
        <dbReference type="Rhea" id="RHEA:17825"/>
        <dbReference type="ChEBI" id="CHEBI:4167"/>
        <dbReference type="ChEBI" id="CHEBI:15378"/>
        <dbReference type="ChEBI" id="CHEBI:30616"/>
        <dbReference type="ChEBI" id="CHEBI:61548"/>
        <dbReference type="ChEBI" id="CHEBI:456216"/>
        <dbReference type="EC" id="2.7.1.1"/>
    </reaction>
    <physiologicalReaction direction="left-to-right" evidence="11">
        <dbReference type="Rhea" id="RHEA:17826"/>
    </physiologicalReaction>
</comment>
<dbReference type="PROSITE" id="PS51748">
    <property type="entry name" value="HEXOKINASE_2"/>
    <property type="match status" value="1"/>
</dbReference>
<evidence type="ECO:0000256" key="5">
    <source>
        <dbReference type="ARBA" id="ARBA00022741"/>
    </source>
</evidence>
<dbReference type="Pfam" id="PF00349">
    <property type="entry name" value="Hexokinase_1"/>
    <property type="match status" value="1"/>
</dbReference>
<feature type="domain" description="Hexokinase N-terminal" evidence="13">
    <location>
        <begin position="37"/>
        <end position="240"/>
    </location>
</feature>
<dbReference type="EC" id="2.7.1.-" evidence="12"/>
<evidence type="ECO:0000256" key="1">
    <source>
        <dbReference type="ARBA" id="ARBA00004888"/>
    </source>
</evidence>
<dbReference type="GO" id="GO:0006013">
    <property type="term" value="P:mannose metabolic process"/>
    <property type="evidence" value="ECO:0007669"/>
    <property type="project" value="TreeGrafter"/>
</dbReference>
<dbReference type="InterPro" id="IPR001312">
    <property type="entry name" value="Hexokinase"/>
</dbReference>
<keyword evidence="8 12" id="KW-0324">Glycolysis</keyword>
<evidence type="ECO:0000256" key="11">
    <source>
        <dbReference type="ARBA" id="ARBA00048160"/>
    </source>
</evidence>
<evidence type="ECO:0000256" key="3">
    <source>
        <dbReference type="ARBA" id="ARBA00009225"/>
    </source>
</evidence>
<comment type="pathway">
    <text evidence="1">Carbohydrate degradation; glycolysis; D-glyceraldehyde 3-phosphate and glycerone phosphate from D-glucose: step 1/4.</text>
</comment>
<dbReference type="GO" id="GO:0005536">
    <property type="term" value="F:D-glucose binding"/>
    <property type="evidence" value="ECO:0007669"/>
    <property type="project" value="InterPro"/>
</dbReference>
<dbReference type="GO" id="GO:0001678">
    <property type="term" value="P:intracellular glucose homeostasis"/>
    <property type="evidence" value="ECO:0007669"/>
    <property type="project" value="InterPro"/>
</dbReference>
<dbReference type="PANTHER" id="PTHR19443">
    <property type="entry name" value="HEXOKINASE"/>
    <property type="match status" value="1"/>
</dbReference>
<dbReference type="PROSITE" id="PS00378">
    <property type="entry name" value="HEXOKINASE_1"/>
    <property type="match status" value="1"/>
</dbReference>
<evidence type="ECO:0000256" key="8">
    <source>
        <dbReference type="ARBA" id="ARBA00023152"/>
    </source>
</evidence>
<evidence type="ECO:0000259" key="13">
    <source>
        <dbReference type="Pfam" id="PF00349"/>
    </source>
</evidence>
<accession>A0AAD4NRW1</accession>
<comment type="caution">
    <text evidence="15">The sequence shown here is derived from an EMBL/GenBank/DDBJ whole genome shotgun (WGS) entry which is preliminary data.</text>
</comment>
<dbReference type="PRINTS" id="PR00475">
    <property type="entry name" value="HEXOKINASE"/>
</dbReference>
<dbReference type="GO" id="GO:0006006">
    <property type="term" value="P:glucose metabolic process"/>
    <property type="evidence" value="ECO:0007669"/>
    <property type="project" value="TreeGrafter"/>
</dbReference>
<reference evidence="15" key="1">
    <citation type="submission" date="2021-07" db="EMBL/GenBank/DDBJ databases">
        <title>Genome Resource of American Ginseng Black Spot Pathogen Alternaria panax.</title>
        <authorList>
            <person name="Qiu C."/>
            <person name="Wang W."/>
            <person name="Liu Z."/>
        </authorList>
    </citation>
    <scope>NUCLEOTIDE SEQUENCE</scope>
    <source>
        <strain evidence="15">BNCC115425</strain>
    </source>
</reference>
<dbReference type="PANTHER" id="PTHR19443:SF16">
    <property type="entry name" value="HEXOKINASE TYPE 1-RELATED"/>
    <property type="match status" value="1"/>
</dbReference>
<dbReference type="GO" id="GO:0006096">
    <property type="term" value="P:glycolytic process"/>
    <property type="evidence" value="ECO:0007669"/>
    <property type="project" value="UniProtKB-KW"/>
</dbReference>
<dbReference type="InterPro" id="IPR043129">
    <property type="entry name" value="ATPase_NBD"/>
</dbReference>
<dbReference type="GO" id="GO:0004340">
    <property type="term" value="F:glucokinase activity"/>
    <property type="evidence" value="ECO:0007669"/>
    <property type="project" value="TreeGrafter"/>
</dbReference>
<dbReference type="Gene3D" id="3.30.420.40">
    <property type="match status" value="1"/>
</dbReference>
<dbReference type="InterPro" id="IPR022672">
    <property type="entry name" value="Hexokinase_N"/>
</dbReference>
<keyword evidence="7 12" id="KW-0067">ATP-binding</keyword>
<dbReference type="InterPro" id="IPR019807">
    <property type="entry name" value="Hexokinase_BS"/>
</dbReference>
<evidence type="ECO:0000256" key="2">
    <source>
        <dbReference type="ARBA" id="ARBA00005028"/>
    </source>
</evidence>
<evidence type="ECO:0000256" key="4">
    <source>
        <dbReference type="ARBA" id="ARBA00022679"/>
    </source>
</evidence>
<dbReference type="Gene3D" id="3.40.367.20">
    <property type="match status" value="1"/>
</dbReference>
<evidence type="ECO:0000256" key="12">
    <source>
        <dbReference type="RuleBase" id="RU362007"/>
    </source>
</evidence>
<organism evidence="15 16">
    <name type="scientific">Alternaria panax</name>
    <dbReference type="NCBI Taxonomy" id="48097"/>
    <lineage>
        <taxon>Eukaryota</taxon>
        <taxon>Fungi</taxon>
        <taxon>Dikarya</taxon>
        <taxon>Ascomycota</taxon>
        <taxon>Pezizomycotina</taxon>
        <taxon>Dothideomycetes</taxon>
        <taxon>Pleosporomycetidae</taxon>
        <taxon>Pleosporales</taxon>
        <taxon>Pleosporineae</taxon>
        <taxon>Pleosporaceae</taxon>
        <taxon>Alternaria</taxon>
        <taxon>Alternaria sect. Panax</taxon>
    </lineage>
</organism>
<evidence type="ECO:0000256" key="9">
    <source>
        <dbReference type="ARBA" id="ARBA00044613"/>
    </source>
</evidence>
<comment type="catalytic activity">
    <reaction evidence="9">
        <text>a D-hexose + ATP = a D-hexose 6-phosphate + ADP + H(+)</text>
        <dbReference type="Rhea" id="RHEA:22740"/>
        <dbReference type="ChEBI" id="CHEBI:4194"/>
        <dbReference type="ChEBI" id="CHEBI:15378"/>
        <dbReference type="ChEBI" id="CHEBI:30616"/>
        <dbReference type="ChEBI" id="CHEBI:229467"/>
        <dbReference type="ChEBI" id="CHEBI:456216"/>
        <dbReference type="EC" id="2.7.1.1"/>
    </reaction>
    <physiologicalReaction direction="left-to-right" evidence="9">
        <dbReference type="Rhea" id="RHEA:22741"/>
    </physiologicalReaction>
</comment>
<keyword evidence="5 12" id="KW-0547">Nucleotide-binding</keyword>
<comment type="pathway">
    <text evidence="2">Carbohydrate metabolism; hexose metabolism.</text>
</comment>
<protein>
    <recommendedName>
        <fullName evidence="12">Phosphotransferase</fullName>
        <ecNumber evidence="12">2.7.1.-</ecNumber>
    </recommendedName>
</protein>
<dbReference type="GO" id="GO:0019158">
    <property type="term" value="F:mannokinase activity"/>
    <property type="evidence" value="ECO:0007669"/>
    <property type="project" value="TreeGrafter"/>
</dbReference>
<evidence type="ECO:0000256" key="7">
    <source>
        <dbReference type="ARBA" id="ARBA00022840"/>
    </source>
</evidence>
<keyword evidence="6 12" id="KW-0418">Kinase</keyword>
<dbReference type="SUPFAM" id="SSF53067">
    <property type="entry name" value="Actin-like ATPase domain"/>
    <property type="match status" value="2"/>
</dbReference>
<proteinExistence type="inferred from homology"/>
<dbReference type="GO" id="GO:0005739">
    <property type="term" value="C:mitochondrion"/>
    <property type="evidence" value="ECO:0007669"/>
    <property type="project" value="TreeGrafter"/>
</dbReference>
<feature type="domain" description="Hexokinase C-terminal" evidence="14">
    <location>
        <begin position="247"/>
        <end position="503"/>
    </location>
</feature>
<comment type="catalytic activity">
    <reaction evidence="10">
        <text>D-fructose + ATP = D-fructose 6-phosphate + ADP + H(+)</text>
        <dbReference type="Rhea" id="RHEA:16125"/>
        <dbReference type="ChEBI" id="CHEBI:15378"/>
        <dbReference type="ChEBI" id="CHEBI:30616"/>
        <dbReference type="ChEBI" id="CHEBI:37721"/>
        <dbReference type="ChEBI" id="CHEBI:61527"/>
        <dbReference type="ChEBI" id="CHEBI:456216"/>
        <dbReference type="EC" id="2.7.1.1"/>
    </reaction>
    <physiologicalReaction direction="left-to-right" evidence="10">
        <dbReference type="Rhea" id="RHEA:16126"/>
    </physiologicalReaction>
</comment>
<evidence type="ECO:0000313" key="16">
    <source>
        <dbReference type="Proteomes" id="UP001199106"/>
    </source>
</evidence>
<dbReference type="FunFam" id="3.40.367.20:FF:000004">
    <property type="entry name" value="Phosphotransferase"/>
    <property type="match status" value="1"/>
</dbReference>
<dbReference type="Pfam" id="PF03727">
    <property type="entry name" value="Hexokinase_2"/>
    <property type="match status" value="1"/>
</dbReference>
<comment type="similarity">
    <text evidence="3 12">Belongs to the hexokinase family.</text>
</comment>
<dbReference type="GO" id="GO:0005524">
    <property type="term" value="F:ATP binding"/>
    <property type="evidence" value="ECO:0007669"/>
    <property type="project" value="UniProtKB-UniRule"/>
</dbReference>
<sequence length="516" mass="57502">MSPFVDHRIHEESYTSCRQHSELEKMADLPQALDDELASLDEQFWISGSKLKEIVSRFREELEEGLTKDKQNIPMNITWVHNLPSGKEKGTVLTLDLGGTNLRVCKVDLYGDEGRKEGDGKHGMEQEQYKLPQELKTGDADTLWNFIVEKLEAFINDHGLYQLYSMEKPMPLGFTFSYPATQERIDHAVLQTWTKGFDIKGVEGKDAAKQLRERLQQKKLPVELICVINDTVGAMIASAYNDPETIIGAIFGTGCNAAFMASLSSLAKLDPNDERITDASSHNGAAKGEEKMAINCEYGAFDNSHSVLPRTRYDEQIDAESPRPGEQTFEKLSAGLYLGEIYRLILVDFLNRGLVFNEASEEETKKLREAYSIDTGFLSQIEDDESPKFSRTRDLFQSTLSLKPSNVEIEFSRRLAEMIAVRGARLCACGIAAICTKEGIEKGHVAADGSVANKHPKFKRRWARALGEVLGWKEEECGEGEGPIIITSAEDGSGVGCAIIGAMELERRAKTKTKSR</sequence>
<dbReference type="AlphaFoldDB" id="A0AAD4NRW1"/>
<evidence type="ECO:0000256" key="6">
    <source>
        <dbReference type="ARBA" id="ARBA00022777"/>
    </source>
</evidence>
<dbReference type="FunFam" id="3.30.420.40:FF:000805">
    <property type="entry name" value="Hexokinase-2"/>
    <property type="match status" value="1"/>
</dbReference>
<dbReference type="GO" id="GO:0008865">
    <property type="term" value="F:fructokinase activity"/>
    <property type="evidence" value="ECO:0007669"/>
    <property type="project" value="TreeGrafter"/>
</dbReference>
<keyword evidence="4 12" id="KW-0808">Transferase</keyword>
<dbReference type="EMBL" id="JAANER010000003">
    <property type="protein sequence ID" value="KAG9192414.1"/>
    <property type="molecule type" value="Genomic_DNA"/>
</dbReference>
<evidence type="ECO:0000313" key="15">
    <source>
        <dbReference type="EMBL" id="KAG9192414.1"/>
    </source>
</evidence>
<dbReference type="Proteomes" id="UP001199106">
    <property type="component" value="Unassembled WGS sequence"/>
</dbReference>
<dbReference type="GO" id="GO:0005829">
    <property type="term" value="C:cytosol"/>
    <property type="evidence" value="ECO:0007669"/>
    <property type="project" value="TreeGrafter"/>
</dbReference>
<gene>
    <name evidence="15" type="ORF">G6011_11148</name>
</gene>
<dbReference type="InterPro" id="IPR022673">
    <property type="entry name" value="Hexokinase_C"/>
</dbReference>
<keyword evidence="16" id="KW-1185">Reference proteome</keyword>
<evidence type="ECO:0000259" key="14">
    <source>
        <dbReference type="Pfam" id="PF03727"/>
    </source>
</evidence>